<dbReference type="InterPro" id="IPR036695">
    <property type="entry name" value="Arg-tRNA-synth_N_sf"/>
</dbReference>
<dbReference type="InterPro" id="IPR001412">
    <property type="entry name" value="aa-tRNA-synth_I_CS"/>
</dbReference>
<dbReference type="InterPro" id="IPR008909">
    <property type="entry name" value="DALR_anticod-bd"/>
</dbReference>
<dbReference type="SUPFAM" id="SSF52374">
    <property type="entry name" value="Nucleotidylyl transferase"/>
    <property type="match status" value="1"/>
</dbReference>
<name>A0ABP6PDJ0_9ACTN</name>
<dbReference type="InterPro" id="IPR035684">
    <property type="entry name" value="ArgRS_core"/>
</dbReference>
<dbReference type="PANTHER" id="PTHR11956">
    <property type="entry name" value="ARGINYL-TRNA SYNTHETASE"/>
    <property type="match status" value="1"/>
</dbReference>
<evidence type="ECO:0000313" key="13">
    <source>
        <dbReference type="EMBL" id="GAA3175884.1"/>
    </source>
</evidence>
<evidence type="ECO:0000259" key="11">
    <source>
        <dbReference type="SMART" id="SM00836"/>
    </source>
</evidence>
<dbReference type="CDD" id="cd00671">
    <property type="entry name" value="ArgRS_core"/>
    <property type="match status" value="1"/>
</dbReference>
<dbReference type="InterPro" id="IPR014729">
    <property type="entry name" value="Rossmann-like_a/b/a_fold"/>
</dbReference>
<evidence type="ECO:0000256" key="7">
    <source>
        <dbReference type="ARBA" id="ARBA00023146"/>
    </source>
</evidence>
<comment type="subcellular location">
    <subcellularLocation>
        <location evidence="9">Cytoplasm</location>
    </subcellularLocation>
</comment>
<dbReference type="HAMAP" id="MF_00123">
    <property type="entry name" value="Arg_tRNA_synth"/>
    <property type="match status" value="1"/>
</dbReference>
<dbReference type="SUPFAM" id="SSF47323">
    <property type="entry name" value="Anticodon-binding domain of a subclass of class I aminoacyl-tRNA synthetases"/>
    <property type="match status" value="1"/>
</dbReference>
<dbReference type="EC" id="6.1.1.19" evidence="9"/>
<keyword evidence="3 9" id="KW-0436">Ligase</keyword>
<comment type="similarity">
    <text evidence="1 9 10">Belongs to the class-I aminoacyl-tRNA synthetase family.</text>
</comment>
<gene>
    <name evidence="9 13" type="primary">argS</name>
    <name evidence="13" type="ORF">GCM10010531_31940</name>
</gene>
<organism evidence="13 14">
    <name type="scientific">Blastococcus jejuensis</name>
    <dbReference type="NCBI Taxonomy" id="351224"/>
    <lineage>
        <taxon>Bacteria</taxon>
        <taxon>Bacillati</taxon>
        <taxon>Actinomycetota</taxon>
        <taxon>Actinomycetes</taxon>
        <taxon>Geodermatophilales</taxon>
        <taxon>Geodermatophilaceae</taxon>
        <taxon>Blastococcus</taxon>
    </lineage>
</organism>
<dbReference type="PRINTS" id="PR01038">
    <property type="entry name" value="TRNASYNTHARG"/>
</dbReference>
<comment type="catalytic activity">
    <reaction evidence="8 9">
        <text>tRNA(Arg) + L-arginine + ATP = L-arginyl-tRNA(Arg) + AMP + diphosphate</text>
        <dbReference type="Rhea" id="RHEA:20301"/>
        <dbReference type="Rhea" id="RHEA-COMP:9658"/>
        <dbReference type="Rhea" id="RHEA-COMP:9673"/>
        <dbReference type="ChEBI" id="CHEBI:30616"/>
        <dbReference type="ChEBI" id="CHEBI:32682"/>
        <dbReference type="ChEBI" id="CHEBI:33019"/>
        <dbReference type="ChEBI" id="CHEBI:78442"/>
        <dbReference type="ChEBI" id="CHEBI:78513"/>
        <dbReference type="ChEBI" id="CHEBI:456215"/>
        <dbReference type="EC" id="6.1.1.19"/>
    </reaction>
</comment>
<dbReference type="InterPro" id="IPR009080">
    <property type="entry name" value="tRNAsynth_Ia_anticodon-bd"/>
</dbReference>
<evidence type="ECO:0000256" key="8">
    <source>
        <dbReference type="ARBA" id="ARBA00049339"/>
    </source>
</evidence>
<feature type="short sequence motif" description="'HIGH' region" evidence="9">
    <location>
        <begin position="149"/>
        <end position="159"/>
    </location>
</feature>
<keyword evidence="5 9" id="KW-0067">ATP-binding</keyword>
<dbReference type="NCBIfam" id="TIGR00456">
    <property type="entry name" value="argS"/>
    <property type="match status" value="1"/>
</dbReference>
<evidence type="ECO:0000256" key="3">
    <source>
        <dbReference type="ARBA" id="ARBA00022598"/>
    </source>
</evidence>
<dbReference type="CDD" id="cd07956">
    <property type="entry name" value="Anticodon_Ia_Arg"/>
    <property type="match status" value="1"/>
</dbReference>
<keyword evidence="14" id="KW-1185">Reference proteome</keyword>
<dbReference type="Pfam" id="PF03485">
    <property type="entry name" value="Arg_tRNA_synt_N"/>
    <property type="match status" value="1"/>
</dbReference>
<evidence type="ECO:0000313" key="14">
    <source>
        <dbReference type="Proteomes" id="UP001499924"/>
    </source>
</evidence>
<dbReference type="PANTHER" id="PTHR11956:SF5">
    <property type="entry name" value="ARGININE--TRNA LIGASE, CYTOPLASMIC"/>
    <property type="match status" value="1"/>
</dbReference>
<accession>A0ABP6PDJ0</accession>
<feature type="domain" description="DALR anticodon binding" evidence="11">
    <location>
        <begin position="449"/>
        <end position="573"/>
    </location>
</feature>
<proteinExistence type="inferred from homology"/>
<keyword evidence="6 9" id="KW-0648">Protein biosynthesis</keyword>
<dbReference type="SMART" id="SM00836">
    <property type="entry name" value="DALR_1"/>
    <property type="match status" value="1"/>
</dbReference>
<sequence>MPGRSGGPAGRGVGDQYARAVTPEQLQDVVRTAVAAVVERGELPVDVPAEVVVERPKNPEHGDYATNVALRLAKPAGRPPREVAELLAAQLRAHAGIDRVDVAGPGFLNITLAQGALGLIAVNAVTDGPAYGRTDALAGQKLNLEFVSANPTGPVHIGGTRWAAVGDALGRLLEASGASVTREYYFNDAGAQIDRFARSLQAAAKGDPVPEDGYAGTYINDIAAQVLAAQPGLLERDDEEQERVFRTRGVELMWNEIRSSLAEFGVVFDVYFSERTLHESGALEKAIARLREEGHVYESDGAVWLRTTDFGDDKDRVLVKSDGEVTYFAADCAYYLDKRERGFDKVVIMLGADHTGYVGRYKALVAAMGHDPDTHLEILIGQLVNLVRNGEPVRMSKRAGTVVNLVDLVEAIGADAARYALARASIDQQIDLDLDLWSRKSNDNPVFYVQYAHARISSVLRNAADLGLGLGEAADVDTALLGHERESDLLRAIGEFPRVLTAAAELRAPHRVARYLEELAGTYHRFYDSCRVLPRGDEEATPLTTARLWLCAATATVLRNGLDVLGVHAPERM</sequence>
<dbReference type="EMBL" id="BAAAVV010000007">
    <property type="protein sequence ID" value="GAA3175884.1"/>
    <property type="molecule type" value="Genomic_DNA"/>
</dbReference>
<dbReference type="SMART" id="SM01016">
    <property type="entry name" value="Arg_tRNA_synt_N"/>
    <property type="match status" value="1"/>
</dbReference>
<evidence type="ECO:0000256" key="4">
    <source>
        <dbReference type="ARBA" id="ARBA00022741"/>
    </source>
</evidence>
<evidence type="ECO:0000256" key="9">
    <source>
        <dbReference type="HAMAP-Rule" id="MF_00123"/>
    </source>
</evidence>
<evidence type="ECO:0000256" key="1">
    <source>
        <dbReference type="ARBA" id="ARBA00005594"/>
    </source>
</evidence>
<dbReference type="Pfam" id="PF05746">
    <property type="entry name" value="DALR_1"/>
    <property type="match status" value="1"/>
</dbReference>
<comment type="caution">
    <text evidence="13">The sequence shown here is derived from an EMBL/GenBank/DDBJ whole genome shotgun (WGS) entry which is preliminary data.</text>
</comment>
<reference evidence="14" key="1">
    <citation type="journal article" date="2019" name="Int. J. Syst. Evol. Microbiol.">
        <title>The Global Catalogue of Microorganisms (GCM) 10K type strain sequencing project: providing services to taxonomists for standard genome sequencing and annotation.</title>
        <authorList>
            <consortium name="The Broad Institute Genomics Platform"/>
            <consortium name="The Broad Institute Genome Sequencing Center for Infectious Disease"/>
            <person name="Wu L."/>
            <person name="Ma J."/>
        </authorList>
    </citation>
    <scope>NUCLEOTIDE SEQUENCE [LARGE SCALE GENOMIC DNA]</scope>
    <source>
        <strain evidence="14">JCM 15614</strain>
    </source>
</reference>
<dbReference type="InterPro" id="IPR001278">
    <property type="entry name" value="Arg-tRNA-ligase"/>
</dbReference>
<keyword evidence="7 9" id="KW-0030">Aminoacyl-tRNA synthetase</keyword>
<evidence type="ECO:0000256" key="2">
    <source>
        <dbReference type="ARBA" id="ARBA00022490"/>
    </source>
</evidence>
<protein>
    <recommendedName>
        <fullName evidence="9">Arginine--tRNA ligase</fullName>
        <ecNumber evidence="9">6.1.1.19</ecNumber>
    </recommendedName>
    <alternativeName>
        <fullName evidence="9">Arginyl-tRNA synthetase</fullName>
        <shortName evidence="9">ArgRS</shortName>
    </alternativeName>
</protein>
<dbReference type="PROSITE" id="PS00178">
    <property type="entry name" value="AA_TRNA_LIGASE_I"/>
    <property type="match status" value="1"/>
</dbReference>
<dbReference type="Gene3D" id="3.30.1360.70">
    <property type="entry name" value="Arginyl tRNA synthetase N-terminal domain"/>
    <property type="match status" value="1"/>
</dbReference>
<dbReference type="Pfam" id="PF00750">
    <property type="entry name" value="tRNA-synt_1d"/>
    <property type="match status" value="2"/>
</dbReference>
<dbReference type="Gene3D" id="1.10.730.10">
    <property type="entry name" value="Isoleucyl-tRNA Synthetase, Domain 1"/>
    <property type="match status" value="1"/>
</dbReference>
<dbReference type="SUPFAM" id="SSF55190">
    <property type="entry name" value="Arginyl-tRNA synthetase (ArgRS), N-terminal 'additional' domain"/>
    <property type="match status" value="1"/>
</dbReference>
<dbReference type="Gene3D" id="3.40.50.620">
    <property type="entry name" value="HUPs"/>
    <property type="match status" value="1"/>
</dbReference>
<dbReference type="Proteomes" id="UP001499924">
    <property type="component" value="Unassembled WGS sequence"/>
</dbReference>
<evidence type="ECO:0000256" key="5">
    <source>
        <dbReference type="ARBA" id="ARBA00022840"/>
    </source>
</evidence>
<keyword evidence="4 9" id="KW-0547">Nucleotide-binding</keyword>
<evidence type="ECO:0000259" key="12">
    <source>
        <dbReference type="SMART" id="SM01016"/>
    </source>
</evidence>
<evidence type="ECO:0000256" key="6">
    <source>
        <dbReference type="ARBA" id="ARBA00022917"/>
    </source>
</evidence>
<comment type="subunit">
    <text evidence="9">Monomer.</text>
</comment>
<evidence type="ECO:0000256" key="10">
    <source>
        <dbReference type="RuleBase" id="RU363038"/>
    </source>
</evidence>
<dbReference type="GO" id="GO:0016874">
    <property type="term" value="F:ligase activity"/>
    <property type="evidence" value="ECO:0007669"/>
    <property type="project" value="UniProtKB-KW"/>
</dbReference>
<feature type="domain" description="Arginyl tRNA synthetase N-terminal" evidence="12">
    <location>
        <begin position="24"/>
        <end position="112"/>
    </location>
</feature>
<keyword evidence="2 9" id="KW-0963">Cytoplasm</keyword>
<dbReference type="InterPro" id="IPR005148">
    <property type="entry name" value="Arg-tRNA-synth_N"/>
</dbReference>